<comment type="caution">
    <text evidence="1">The sequence shown here is derived from an EMBL/GenBank/DDBJ whole genome shotgun (WGS) entry which is preliminary data.</text>
</comment>
<gene>
    <name evidence="1" type="ORF">N801_08770</name>
</gene>
<dbReference type="EMBL" id="AVPL01000022">
    <property type="protein sequence ID" value="KGN41164.1"/>
    <property type="molecule type" value="Genomic_DNA"/>
</dbReference>
<keyword evidence="2" id="KW-1185">Reference proteome</keyword>
<dbReference type="GO" id="GO:0016874">
    <property type="term" value="F:ligase activity"/>
    <property type="evidence" value="ECO:0007669"/>
    <property type="project" value="UniProtKB-KW"/>
</dbReference>
<keyword evidence="1" id="KW-0436">Ligase</keyword>
<dbReference type="AlphaFoldDB" id="A0A0A0JWS9"/>
<name>A0A0A0JWS9_9MICO</name>
<accession>A0A0A0JWS9</accession>
<dbReference type="eggNOG" id="COG1514">
    <property type="taxonomic scope" value="Bacteria"/>
</dbReference>
<reference evidence="1 2" key="1">
    <citation type="submission" date="2013-08" db="EMBL/GenBank/DDBJ databases">
        <title>The genome sequence of Knoellia aerolata.</title>
        <authorList>
            <person name="Zhu W."/>
            <person name="Wang G."/>
        </authorList>
    </citation>
    <scope>NUCLEOTIDE SEQUENCE [LARGE SCALE GENOMIC DNA]</scope>
    <source>
        <strain evidence="1 2">DSM 18566</strain>
    </source>
</reference>
<evidence type="ECO:0000313" key="1">
    <source>
        <dbReference type="EMBL" id="KGN41164.1"/>
    </source>
</evidence>
<dbReference type="Pfam" id="PF13563">
    <property type="entry name" value="2_5_RNA_ligase2"/>
    <property type="match status" value="1"/>
</dbReference>
<dbReference type="OrthoDB" id="3397424at2"/>
<dbReference type="SUPFAM" id="SSF55144">
    <property type="entry name" value="LigT-like"/>
    <property type="match status" value="1"/>
</dbReference>
<organism evidence="1 2">
    <name type="scientific">Knoellia aerolata DSM 18566</name>
    <dbReference type="NCBI Taxonomy" id="1385519"/>
    <lineage>
        <taxon>Bacteria</taxon>
        <taxon>Bacillati</taxon>
        <taxon>Actinomycetota</taxon>
        <taxon>Actinomycetes</taxon>
        <taxon>Micrococcales</taxon>
        <taxon>Intrasporangiaceae</taxon>
        <taxon>Knoellia</taxon>
    </lineage>
</organism>
<dbReference type="Proteomes" id="UP000030013">
    <property type="component" value="Unassembled WGS sequence"/>
</dbReference>
<sequence>MALAVCALFDSAGERLIRGLWARLEAAGIGSLASHTHGHHYPHLSYAVLLEWDLDRVRDALDRLPDGRRFPASVQGAVVFPRGRVALAVAVPAQVALRQHRVTSAVEATGAQLHKHYRPTSWVPHVSVVTHASAARLPVAVTTIFDVLPVTLTVAGAALIDTATGEIWPLPGIP</sequence>
<dbReference type="STRING" id="1385519.N801_08770"/>
<evidence type="ECO:0000313" key="2">
    <source>
        <dbReference type="Proteomes" id="UP000030013"/>
    </source>
</evidence>
<proteinExistence type="predicted"/>
<protein>
    <submittedName>
        <fullName evidence="1">2'-5' RNA ligase</fullName>
    </submittedName>
</protein>
<dbReference type="RefSeq" id="WP_035936996.1">
    <property type="nucleotide sequence ID" value="NZ_AVPL01000022.1"/>
</dbReference>
<dbReference type="Gene3D" id="3.90.1140.10">
    <property type="entry name" value="Cyclic phosphodiesterase"/>
    <property type="match status" value="1"/>
</dbReference>
<dbReference type="InterPro" id="IPR009097">
    <property type="entry name" value="Cyclic_Pdiesterase"/>
</dbReference>